<reference evidence="2" key="1">
    <citation type="submission" date="2020-07" db="EMBL/GenBank/DDBJ databases">
        <authorList>
            <person name="Nieuwenhuis M."/>
            <person name="Van De Peppel L.J.J."/>
        </authorList>
    </citation>
    <scope>NUCLEOTIDE SEQUENCE</scope>
    <source>
        <strain evidence="2">AP01</strain>
        <tissue evidence="2">Mycelium</tissue>
    </source>
</reference>
<sequence length="175" mass="17375">MTAGADRPYDGANANTTSNFAPGSGHHHHGQTGDRGYHVPRAGDYNNNQGGYAKDGYGGASGGNSGNYHGGIAGNTTGAGMGPSAGPTSRSDQNRGGGRGTSIPGKVERAVGDLVGSDSYGAQGAELAEAERLEREASMYRERAVGHGAHAHNKHGAGYSSGAGGGAGGMTGGRY</sequence>
<evidence type="ECO:0000313" key="2">
    <source>
        <dbReference type="EMBL" id="KAG5646379.1"/>
    </source>
</evidence>
<name>A0A9P7KEH1_9AGAR</name>
<gene>
    <name evidence="2" type="ORF">DXG03_003702</name>
</gene>
<organism evidence="2 3">
    <name type="scientific">Asterophora parasitica</name>
    <dbReference type="NCBI Taxonomy" id="117018"/>
    <lineage>
        <taxon>Eukaryota</taxon>
        <taxon>Fungi</taxon>
        <taxon>Dikarya</taxon>
        <taxon>Basidiomycota</taxon>
        <taxon>Agaricomycotina</taxon>
        <taxon>Agaricomycetes</taxon>
        <taxon>Agaricomycetidae</taxon>
        <taxon>Agaricales</taxon>
        <taxon>Tricholomatineae</taxon>
        <taxon>Lyophyllaceae</taxon>
        <taxon>Asterophora</taxon>
    </lineage>
</organism>
<feature type="compositionally biased region" description="Basic and acidic residues" evidence="1">
    <location>
        <begin position="129"/>
        <end position="145"/>
    </location>
</feature>
<protein>
    <submittedName>
        <fullName evidence="2">Uncharacterized protein</fullName>
    </submittedName>
</protein>
<keyword evidence="3" id="KW-1185">Reference proteome</keyword>
<feature type="region of interest" description="Disordered" evidence="1">
    <location>
        <begin position="1"/>
        <end position="175"/>
    </location>
</feature>
<evidence type="ECO:0000256" key="1">
    <source>
        <dbReference type="SAM" id="MobiDB-lite"/>
    </source>
</evidence>
<proteinExistence type="predicted"/>
<accession>A0A9P7KEH1</accession>
<feature type="compositionally biased region" description="Gly residues" evidence="1">
    <location>
        <begin position="56"/>
        <end position="83"/>
    </location>
</feature>
<feature type="compositionally biased region" description="Gly residues" evidence="1">
    <location>
        <begin position="159"/>
        <end position="175"/>
    </location>
</feature>
<dbReference type="Proteomes" id="UP000775547">
    <property type="component" value="Unassembled WGS sequence"/>
</dbReference>
<dbReference type="EMBL" id="JABCKV010000022">
    <property type="protein sequence ID" value="KAG5646379.1"/>
    <property type="molecule type" value="Genomic_DNA"/>
</dbReference>
<dbReference type="AlphaFoldDB" id="A0A9P7KEH1"/>
<reference evidence="2" key="2">
    <citation type="submission" date="2021-10" db="EMBL/GenBank/DDBJ databases">
        <title>Phylogenomics reveals ancestral predisposition of the termite-cultivated fungus Termitomyces towards a domesticated lifestyle.</title>
        <authorList>
            <person name="Auxier B."/>
            <person name="Grum-Grzhimaylo A."/>
            <person name="Cardenas M.E."/>
            <person name="Lodge J.D."/>
            <person name="Laessoe T."/>
            <person name="Pedersen O."/>
            <person name="Smith M.E."/>
            <person name="Kuyper T.W."/>
            <person name="Franco-Molano E.A."/>
            <person name="Baroni T.J."/>
            <person name="Aanen D.K."/>
        </authorList>
    </citation>
    <scope>NUCLEOTIDE SEQUENCE</scope>
    <source>
        <strain evidence="2">AP01</strain>
        <tissue evidence="2">Mycelium</tissue>
    </source>
</reference>
<comment type="caution">
    <text evidence="2">The sequence shown here is derived from an EMBL/GenBank/DDBJ whole genome shotgun (WGS) entry which is preliminary data.</text>
</comment>
<evidence type="ECO:0000313" key="3">
    <source>
        <dbReference type="Proteomes" id="UP000775547"/>
    </source>
</evidence>